<feature type="compositionally biased region" description="Basic and acidic residues" evidence="3">
    <location>
        <begin position="455"/>
        <end position="471"/>
    </location>
</feature>
<dbReference type="PROSITE" id="PS00383">
    <property type="entry name" value="TYR_PHOSPHATASE_1"/>
    <property type="match status" value="1"/>
</dbReference>
<dbReference type="SMART" id="SM00404">
    <property type="entry name" value="PTPc_motif"/>
    <property type="match status" value="1"/>
</dbReference>
<dbReference type="EMBL" id="CAKKLH010000281">
    <property type="protein sequence ID" value="CAH0108115.1"/>
    <property type="molecule type" value="Genomic_DNA"/>
</dbReference>
<dbReference type="SMART" id="SM00195">
    <property type="entry name" value="DSPc"/>
    <property type="match status" value="1"/>
</dbReference>
<dbReference type="InterPro" id="IPR029021">
    <property type="entry name" value="Prot-tyrosine_phosphatase-like"/>
</dbReference>
<evidence type="ECO:0000256" key="2">
    <source>
        <dbReference type="ARBA" id="ARBA00022912"/>
    </source>
</evidence>
<dbReference type="InterPro" id="IPR000387">
    <property type="entry name" value="Tyr_Pase_dom"/>
</dbReference>
<dbReference type="AlphaFoldDB" id="A0A8J2RVR9"/>
<feature type="region of interest" description="Disordered" evidence="3">
    <location>
        <begin position="444"/>
        <end position="471"/>
    </location>
</feature>
<evidence type="ECO:0000313" key="7">
    <source>
        <dbReference type="Proteomes" id="UP000789390"/>
    </source>
</evidence>
<evidence type="ECO:0000259" key="5">
    <source>
        <dbReference type="PROSITE" id="PS50056"/>
    </source>
</evidence>
<dbReference type="InterPro" id="IPR003595">
    <property type="entry name" value="Tyr_Pase_cat"/>
</dbReference>
<feature type="compositionally biased region" description="Basic and acidic residues" evidence="3">
    <location>
        <begin position="1"/>
        <end position="19"/>
    </location>
</feature>
<keyword evidence="7" id="KW-1185">Reference proteome</keyword>
<comment type="caution">
    <text evidence="6">The sequence shown here is derived from an EMBL/GenBank/DDBJ whole genome shotgun (WGS) entry which is preliminary data.</text>
</comment>
<organism evidence="6 7">
    <name type="scientific">Daphnia galeata</name>
    <dbReference type="NCBI Taxonomy" id="27404"/>
    <lineage>
        <taxon>Eukaryota</taxon>
        <taxon>Metazoa</taxon>
        <taxon>Ecdysozoa</taxon>
        <taxon>Arthropoda</taxon>
        <taxon>Crustacea</taxon>
        <taxon>Branchiopoda</taxon>
        <taxon>Diplostraca</taxon>
        <taxon>Cladocera</taxon>
        <taxon>Anomopoda</taxon>
        <taxon>Daphniidae</taxon>
        <taxon>Daphnia</taxon>
    </lineage>
</organism>
<dbReference type="InterPro" id="IPR051029">
    <property type="entry name" value="mRNA_Capping_Enz/RNA_Phosphat"/>
</dbReference>
<feature type="domain" description="Tyrosine specific protein phosphatases" evidence="5">
    <location>
        <begin position="193"/>
        <end position="262"/>
    </location>
</feature>
<sequence>MDDLSGKSDQLNKKSESSDQHILPGDDAEKSSVETSFGKMVVSNYNASSENGRNSVNRFSTNNRPTYSYGGRGRGNYNYSNRSNDYRSQPFGNPGRMPDRWEDYANIGEPIQGLPIVACRVPLNERLLSYNNVELEKWFTPKNLMERLPTLGCVIDLTATNRYYDPKVFTDCDVQHAKIHCVGHEIPDDITIQRFFSAMDNFLHDPRSRGRVIVVHCTHGLNRTGYLVARYLVVRRGYKPADAISVFNKARGYPIERENYLENLNQMIHEVCTNPVPLFQERKHEVHHQPEATYSTHRNDSTGSAYRNDSTGSAYRNDSTGSAYRRESTSSTYRRESTASRNGREFTGSRYGRESMDATYQRESNQQSRGHFGARPWNESNNYHGNYSRARPYADWRNRYEHPVPTEPLSNNETPNHRYDNRYRHQPATERTSAESRNYRQFENDLHNPYNMPQPDDHTRRVNKDVHRTSW</sequence>
<dbReference type="PROSITE" id="PS50054">
    <property type="entry name" value="TYR_PHOSPHATASE_DUAL"/>
    <property type="match status" value="1"/>
</dbReference>
<feature type="domain" description="Tyrosine-protein phosphatase" evidence="4">
    <location>
        <begin position="124"/>
        <end position="273"/>
    </location>
</feature>
<dbReference type="InterPro" id="IPR016130">
    <property type="entry name" value="Tyr_Pase_AS"/>
</dbReference>
<keyword evidence="1" id="KW-0378">Hydrolase</keyword>
<feature type="region of interest" description="Disordered" evidence="3">
    <location>
        <begin position="1"/>
        <end position="93"/>
    </location>
</feature>
<feature type="compositionally biased region" description="Basic and acidic residues" evidence="3">
    <location>
        <begin position="324"/>
        <end position="344"/>
    </location>
</feature>
<feature type="compositionally biased region" description="Polar residues" evidence="3">
    <location>
        <begin position="43"/>
        <end position="66"/>
    </location>
</feature>
<evidence type="ECO:0000256" key="3">
    <source>
        <dbReference type="SAM" id="MobiDB-lite"/>
    </source>
</evidence>
<feature type="compositionally biased region" description="Polar residues" evidence="3">
    <location>
        <begin position="292"/>
        <end position="321"/>
    </location>
</feature>
<keyword evidence="2" id="KW-0904">Protein phosphatase</keyword>
<evidence type="ECO:0000256" key="1">
    <source>
        <dbReference type="ARBA" id="ARBA00022801"/>
    </source>
</evidence>
<feature type="compositionally biased region" description="Low complexity" evidence="3">
    <location>
        <begin position="75"/>
        <end position="88"/>
    </location>
</feature>
<evidence type="ECO:0000313" key="6">
    <source>
        <dbReference type="EMBL" id="CAH0108115.1"/>
    </source>
</evidence>
<dbReference type="GO" id="GO:0004651">
    <property type="term" value="F:polynucleotide 5'-phosphatase activity"/>
    <property type="evidence" value="ECO:0007669"/>
    <property type="project" value="TreeGrafter"/>
</dbReference>
<evidence type="ECO:0000259" key="4">
    <source>
        <dbReference type="PROSITE" id="PS50054"/>
    </source>
</evidence>
<proteinExistence type="predicted"/>
<dbReference type="SUPFAM" id="SSF52799">
    <property type="entry name" value="(Phosphotyrosine protein) phosphatases II"/>
    <property type="match status" value="1"/>
</dbReference>
<dbReference type="Proteomes" id="UP000789390">
    <property type="component" value="Unassembled WGS sequence"/>
</dbReference>
<dbReference type="OrthoDB" id="428974at2759"/>
<evidence type="ECO:0008006" key="8">
    <source>
        <dbReference type="Google" id="ProtNLM"/>
    </source>
</evidence>
<name>A0A8J2RVR9_9CRUS</name>
<dbReference type="InterPro" id="IPR020422">
    <property type="entry name" value="TYR_PHOSPHATASE_DUAL_dom"/>
</dbReference>
<dbReference type="PANTHER" id="PTHR10367">
    <property type="entry name" value="MRNA-CAPPING ENZYME"/>
    <property type="match status" value="1"/>
</dbReference>
<dbReference type="InterPro" id="IPR000340">
    <property type="entry name" value="Dual-sp_phosphatase_cat-dom"/>
</dbReference>
<protein>
    <recommendedName>
        <fullName evidence="8">RNA/RNP complex-1-interacting phosphatase</fullName>
    </recommendedName>
</protein>
<reference evidence="6" key="1">
    <citation type="submission" date="2021-11" db="EMBL/GenBank/DDBJ databases">
        <authorList>
            <person name="Schell T."/>
        </authorList>
    </citation>
    <scope>NUCLEOTIDE SEQUENCE</scope>
    <source>
        <strain evidence="6">M5</strain>
    </source>
</reference>
<dbReference type="Gene3D" id="3.90.190.10">
    <property type="entry name" value="Protein tyrosine phosphatase superfamily"/>
    <property type="match status" value="1"/>
</dbReference>
<dbReference type="Pfam" id="PF00782">
    <property type="entry name" value="DSPc"/>
    <property type="match status" value="1"/>
</dbReference>
<gene>
    <name evidence="6" type="ORF">DGAL_LOCUS11481</name>
</gene>
<accession>A0A8J2RVR9</accession>
<dbReference type="GO" id="GO:0004721">
    <property type="term" value="F:phosphoprotein phosphatase activity"/>
    <property type="evidence" value="ECO:0007669"/>
    <property type="project" value="UniProtKB-KW"/>
</dbReference>
<dbReference type="PROSITE" id="PS50056">
    <property type="entry name" value="TYR_PHOSPHATASE_2"/>
    <property type="match status" value="1"/>
</dbReference>
<dbReference type="PANTHER" id="PTHR10367:SF9">
    <property type="entry name" value="DUAL-SPECIFICITY PHOSPHATASE 11 (RNA_RNP COMPLEX 1-INTERACTING)"/>
    <property type="match status" value="1"/>
</dbReference>
<feature type="region of interest" description="Disordered" evidence="3">
    <location>
        <begin position="284"/>
        <end position="383"/>
    </location>
</feature>